<evidence type="ECO:0000256" key="3">
    <source>
        <dbReference type="SAM" id="MobiDB-lite"/>
    </source>
</evidence>
<evidence type="ECO:0000256" key="2">
    <source>
        <dbReference type="ARBA" id="ARBA00023242"/>
    </source>
</evidence>
<evidence type="ECO:0000313" key="6">
    <source>
        <dbReference type="EMBL" id="KAB5538613.1"/>
    </source>
</evidence>
<dbReference type="Pfam" id="PF04825">
    <property type="entry name" value="Rad21_Rec8_N"/>
    <property type="match status" value="1"/>
</dbReference>
<evidence type="ECO:0000259" key="4">
    <source>
        <dbReference type="Pfam" id="PF04824"/>
    </source>
</evidence>
<dbReference type="InterPro" id="IPR006910">
    <property type="entry name" value="Rad21_Rec8_N"/>
</dbReference>
<dbReference type="GO" id="GO:0007062">
    <property type="term" value="P:sister chromatid cohesion"/>
    <property type="evidence" value="ECO:0007669"/>
    <property type="project" value="InterPro"/>
</dbReference>
<feature type="domain" description="Rad21/Rec8-like protein C-terminal eukaryotic" evidence="4">
    <location>
        <begin position="1239"/>
        <end position="1264"/>
    </location>
</feature>
<organism evidence="6 7">
    <name type="scientific">Salix brachista</name>
    <dbReference type="NCBI Taxonomy" id="2182728"/>
    <lineage>
        <taxon>Eukaryota</taxon>
        <taxon>Viridiplantae</taxon>
        <taxon>Streptophyta</taxon>
        <taxon>Embryophyta</taxon>
        <taxon>Tracheophyta</taxon>
        <taxon>Spermatophyta</taxon>
        <taxon>Magnoliopsida</taxon>
        <taxon>eudicotyledons</taxon>
        <taxon>Gunneridae</taxon>
        <taxon>Pentapetalae</taxon>
        <taxon>rosids</taxon>
        <taxon>fabids</taxon>
        <taxon>Malpighiales</taxon>
        <taxon>Salicaceae</taxon>
        <taxon>Saliceae</taxon>
        <taxon>Salix</taxon>
    </lineage>
</organism>
<dbReference type="GO" id="GO:0003682">
    <property type="term" value="F:chromatin binding"/>
    <property type="evidence" value="ECO:0007669"/>
    <property type="project" value="TreeGrafter"/>
</dbReference>
<keyword evidence="7" id="KW-1185">Reference proteome</keyword>
<keyword evidence="2" id="KW-0539">Nucleus</keyword>
<dbReference type="PANTHER" id="PTHR12585">
    <property type="entry name" value="SCC1 / RAD21 FAMILY MEMBER"/>
    <property type="match status" value="1"/>
</dbReference>
<reference evidence="7" key="1">
    <citation type="journal article" date="2019" name="Gigascience">
        <title>De novo genome assembly of the endangered Acer yangbiense, a plant species with extremely small populations endemic to Yunnan Province, China.</title>
        <authorList>
            <person name="Yang J."/>
            <person name="Wariss H.M."/>
            <person name="Tao L."/>
            <person name="Zhang R."/>
            <person name="Yun Q."/>
            <person name="Hollingsworth P."/>
            <person name="Dao Z."/>
            <person name="Luo G."/>
            <person name="Guo H."/>
            <person name="Ma Y."/>
            <person name="Sun W."/>
        </authorList>
    </citation>
    <scope>NUCLEOTIDE SEQUENCE [LARGE SCALE GENOMIC DNA]</scope>
    <source>
        <strain evidence="7">cv. br00</strain>
    </source>
</reference>
<comment type="subcellular location">
    <subcellularLocation>
        <location evidence="1">Nucleus</location>
    </subcellularLocation>
</comment>
<dbReference type="InterPro" id="IPR039781">
    <property type="entry name" value="Rad21/Rec8-like"/>
</dbReference>
<evidence type="ECO:0000313" key="7">
    <source>
        <dbReference type="Proteomes" id="UP000326939"/>
    </source>
</evidence>
<dbReference type="GO" id="GO:0005634">
    <property type="term" value="C:nucleus"/>
    <property type="evidence" value="ECO:0007669"/>
    <property type="project" value="UniProtKB-SubCell"/>
</dbReference>
<dbReference type="EMBL" id="VDCV01000010">
    <property type="protein sequence ID" value="KAB5538613.1"/>
    <property type="molecule type" value="Genomic_DNA"/>
</dbReference>
<name>A0A5N5L774_9ROSI</name>
<feature type="compositionally biased region" description="Polar residues" evidence="3">
    <location>
        <begin position="485"/>
        <end position="497"/>
    </location>
</feature>
<feature type="domain" description="Rad21/Rec8-like protein N-terminal" evidence="5">
    <location>
        <begin position="1"/>
        <end position="101"/>
    </location>
</feature>
<feature type="domain" description="Rad21/Rec8-like protein C-terminal eukaryotic" evidence="4">
    <location>
        <begin position="1290"/>
        <end position="1315"/>
    </location>
</feature>
<comment type="caution">
    <text evidence="6">The sequence shown here is derived from an EMBL/GenBank/DDBJ whole genome shotgun (WGS) entry which is preliminary data.</text>
</comment>
<dbReference type="CDD" id="cd21793">
    <property type="entry name" value="Rad21_Rec8_M_AtSYN1-like"/>
    <property type="match status" value="1"/>
</dbReference>
<feature type="region of interest" description="Disordered" evidence="3">
    <location>
        <begin position="680"/>
        <end position="703"/>
    </location>
</feature>
<accession>A0A5N5L774</accession>
<dbReference type="PANTHER" id="PTHR12585:SF69">
    <property type="entry name" value="FI11703P"/>
    <property type="match status" value="1"/>
</dbReference>
<sequence>MFYSQFILAKKGPLGTIWIAAHLERKLRKNQVADTDIGVSVDSILFPDVPIALRLSSHLLLGVVRIYSRKVNYLFDDCSEALLKVKQAFRSTDVDLPPEESTAPYHSITLPETFDLDDFELPDNDIFQGNYVDHHISTREQITLQDTMDGVVYSTSQFGLDERFGDGDTSHVGLDLEELSMMLDKSDSQFTSSLYCNLSFIKFLSCDDYKQDLFLAKAATPRPDEVLEVNLQTFVEPADPKVEEDHDMIGCAEAMPVNGIRNKMVSQASNSESLDYAQAPSTPGLIEEPNLSSVQDGLACDDHLEPEDHNLIEVAGIESTCNASSKSDLHQRDDTTNLSPDNHLNYNTAVCMPSEENGCLSGDLEISQAKSQGELQSIALADGTICASDGSDKLEVINNAVCKCRESTGVRLYEPDNVEIANAVEDLSSLGKTVDANTGCPLDLASAPEDDAQACQGPANPDALNRNVDNEKTHTSMGMLRACNSHLNEPDSSSHGINNDELPPEPQDVPSREEALHGSGISTKVQGEESYETDGTQSVENQISEPNLHGEIQVGGKQDEQPDNAFYSDNQLENMNSSSMAELPSPEKLLSVPQKLLNKPNGLLVESTPDKEMVDGGDRSSVGTIITGKKRCFTESSLTVQSLNSVDSFGVSRSKRTADSIPDDDDLLSSILVGRRSSVLKMKPTPPAPEVASMKRTRSVSRPSAMKRKVLMDDSMVLLGDTIRHQLTNTEDIRRLRKKAPCTRTEILTIQRQSLDEEIFSEPVLTGMSAELTCLLSETFDLSRIDLVENDDNNTSEAVKDSSGPAVAQHGDLEASTELANCRNDVDGQPAESPIWTENQQGEDHHLSLDFVNQGQMNAIADYRSSEHETLGEITEMDIDKENAEFADAANHTAVLQFEGSHTELISGDAGNMLDGLVLMDSTMGEDGSLLMNTSILPSDMMVTQFFEEVALRDVVDGKKLDDDEILDHHTKKVVAVVTEFREGGEILLEENKAGAPVEVGVDIQADGSALPDEADMLLANISLKTGGCIDLTSVNVDQTQDDAENDKLCSGNEDGGLAVSPGHVDKDKEFNHPCNEDKIDSAFPRGLDCYFKNASLYDGDYLVCQEADQERTVDAEITSPDNPADLQDVSFANDTEFLNVDDDEMGEDNDDGMPGPENAHLLDNSGWSSRTRCVLQVDNDFLWHAGLRDLLYTVLESMPRHHVVKVIDWGSGFWEVFEHGAVAKYLQTIFDNEGGNARRVISVDNLLAGKTRKEASRMFFETLGTVFVQVVGKQVLRGSTQIFQNFEAVLKTRDYIHVEQLKPFDSIIVKPRAKLMKSDF</sequence>
<feature type="compositionally biased region" description="Polar residues" evidence="3">
    <location>
        <begin position="533"/>
        <end position="545"/>
    </location>
</feature>
<evidence type="ECO:0000256" key="1">
    <source>
        <dbReference type="ARBA" id="ARBA00004123"/>
    </source>
</evidence>
<dbReference type="InterPro" id="IPR006909">
    <property type="entry name" value="Rad21/Rec8_C_eu"/>
</dbReference>
<dbReference type="GO" id="GO:1990414">
    <property type="term" value="P:replication-born double-strand break repair via sister chromatid exchange"/>
    <property type="evidence" value="ECO:0007669"/>
    <property type="project" value="TreeGrafter"/>
</dbReference>
<proteinExistence type="predicted"/>
<evidence type="ECO:0000259" key="5">
    <source>
        <dbReference type="Pfam" id="PF04825"/>
    </source>
</evidence>
<dbReference type="GO" id="GO:0008278">
    <property type="term" value="C:cohesin complex"/>
    <property type="evidence" value="ECO:0007669"/>
    <property type="project" value="InterPro"/>
</dbReference>
<evidence type="ECO:0008006" key="8">
    <source>
        <dbReference type="Google" id="ProtNLM"/>
    </source>
</evidence>
<gene>
    <name evidence="6" type="ORF">DKX38_016146</name>
</gene>
<feature type="region of interest" description="Disordered" evidence="3">
    <location>
        <begin position="484"/>
        <end position="547"/>
    </location>
</feature>
<dbReference type="Proteomes" id="UP000326939">
    <property type="component" value="Chromosome 10"/>
</dbReference>
<protein>
    <recommendedName>
        <fullName evidence="8">Rad21/Rec8-like protein N-terminal domain-containing protein</fullName>
    </recommendedName>
</protein>
<dbReference type="Pfam" id="PF04824">
    <property type="entry name" value="Rad21_Rec8"/>
    <property type="match status" value="2"/>
</dbReference>